<evidence type="ECO:0000313" key="2">
    <source>
        <dbReference type="Proteomes" id="UP000789901"/>
    </source>
</evidence>
<dbReference type="EMBL" id="CAJVQB010053219">
    <property type="protein sequence ID" value="CAG8836278.1"/>
    <property type="molecule type" value="Genomic_DNA"/>
</dbReference>
<reference evidence="1 2" key="1">
    <citation type="submission" date="2021-06" db="EMBL/GenBank/DDBJ databases">
        <authorList>
            <person name="Kallberg Y."/>
            <person name="Tangrot J."/>
            <person name="Rosling A."/>
        </authorList>
    </citation>
    <scope>NUCLEOTIDE SEQUENCE [LARGE SCALE GENOMIC DNA]</scope>
    <source>
        <strain evidence="1 2">120-4 pot B 10/14</strain>
    </source>
</reference>
<gene>
    <name evidence="1" type="ORF">GMARGA_LOCUS32959</name>
</gene>
<name>A0ABN7WPU0_GIGMA</name>
<comment type="caution">
    <text evidence="1">The sequence shown here is derived from an EMBL/GenBank/DDBJ whole genome shotgun (WGS) entry which is preliminary data.</text>
</comment>
<evidence type="ECO:0000313" key="1">
    <source>
        <dbReference type="EMBL" id="CAG8836278.1"/>
    </source>
</evidence>
<feature type="non-terminal residue" evidence="1">
    <location>
        <position position="1"/>
    </location>
</feature>
<accession>A0ABN7WPU0</accession>
<sequence>ELTELSIRNGSMYAGLTRDIRVTDPLDNHDKVWRGNLACNIIEKEIFYLDQLFNNNNSELITWQQLKKAWSENEFRLDKKIQQTVHPPLFKHKKDKRNKDWIIFEDQKSKSWMLGRIEKKKERKLSVEHWVERKVNNEIAKMEIELINGLNLEKETKDILS</sequence>
<feature type="non-terminal residue" evidence="1">
    <location>
        <position position="161"/>
    </location>
</feature>
<dbReference type="Proteomes" id="UP000789901">
    <property type="component" value="Unassembled WGS sequence"/>
</dbReference>
<protein>
    <submittedName>
        <fullName evidence="1">22189_t:CDS:1</fullName>
    </submittedName>
</protein>
<keyword evidence="2" id="KW-1185">Reference proteome</keyword>
<organism evidence="1 2">
    <name type="scientific">Gigaspora margarita</name>
    <dbReference type="NCBI Taxonomy" id="4874"/>
    <lineage>
        <taxon>Eukaryota</taxon>
        <taxon>Fungi</taxon>
        <taxon>Fungi incertae sedis</taxon>
        <taxon>Mucoromycota</taxon>
        <taxon>Glomeromycotina</taxon>
        <taxon>Glomeromycetes</taxon>
        <taxon>Diversisporales</taxon>
        <taxon>Gigasporaceae</taxon>
        <taxon>Gigaspora</taxon>
    </lineage>
</organism>
<proteinExistence type="predicted"/>